<feature type="region of interest" description="Disordered" evidence="1">
    <location>
        <begin position="1"/>
        <end position="20"/>
    </location>
</feature>
<comment type="caution">
    <text evidence="2">The sequence shown here is derived from an EMBL/GenBank/DDBJ whole genome shotgun (WGS) entry which is preliminary data.</text>
</comment>
<feature type="compositionally biased region" description="Basic and acidic residues" evidence="1">
    <location>
        <begin position="55"/>
        <end position="71"/>
    </location>
</feature>
<dbReference type="EMBL" id="SRLO01000618">
    <property type="protein sequence ID" value="TNN50405.1"/>
    <property type="molecule type" value="Genomic_DNA"/>
</dbReference>
<proteinExistence type="predicted"/>
<accession>A0A4Z2GBH1</accession>
<dbReference type="Proteomes" id="UP000314294">
    <property type="component" value="Unassembled WGS sequence"/>
</dbReference>
<evidence type="ECO:0000313" key="3">
    <source>
        <dbReference type="Proteomes" id="UP000314294"/>
    </source>
</evidence>
<sequence length="79" mass="9157">MKMKKEEKKSRANEKGSPLMAWEEDQKLPLAWCAHNPHNTTAANTKHVAQQPGGGRKERWREERNRRRMENAGKVGMDC</sequence>
<feature type="region of interest" description="Disordered" evidence="1">
    <location>
        <begin position="38"/>
        <end position="79"/>
    </location>
</feature>
<protein>
    <submittedName>
        <fullName evidence="2">Uncharacterized protein</fullName>
    </submittedName>
</protein>
<gene>
    <name evidence="2" type="ORF">EYF80_039392</name>
</gene>
<feature type="compositionally biased region" description="Basic and acidic residues" evidence="1">
    <location>
        <begin position="1"/>
        <end position="14"/>
    </location>
</feature>
<dbReference type="AlphaFoldDB" id="A0A4Z2GBH1"/>
<keyword evidence="3" id="KW-1185">Reference proteome</keyword>
<name>A0A4Z2GBH1_9TELE</name>
<reference evidence="2 3" key="1">
    <citation type="submission" date="2019-03" db="EMBL/GenBank/DDBJ databases">
        <title>First draft genome of Liparis tanakae, snailfish: a comprehensive survey of snailfish specific genes.</title>
        <authorList>
            <person name="Kim W."/>
            <person name="Song I."/>
            <person name="Jeong J.-H."/>
            <person name="Kim D."/>
            <person name="Kim S."/>
            <person name="Ryu S."/>
            <person name="Song J.Y."/>
            <person name="Lee S.K."/>
        </authorList>
    </citation>
    <scope>NUCLEOTIDE SEQUENCE [LARGE SCALE GENOMIC DNA]</scope>
    <source>
        <tissue evidence="2">Muscle</tissue>
    </source>
</reference>
<evidence type="ECO:0000256" key="1">
    <source>
        <dbReference type="SAM" id="MobiDB-lite"/>
    </source>
</evidence>
<feature type="compositionally biased region" description="Polar residues" evidence="1">
    <location>
        <begin position="38"/>
        <end position="48"/>
    </location>
</feature>
<evidence type="ECO:0000313" key="2">
    <source>
        <dbReference type="EMBL" id="TNN50405.1"/>
    </source>
</evidence>
<organism evidence="2 3">
    <name type="scientific">Liparis tanakae</name>
    <name type="common">Tanaka's snailfish</name>
    <dbReference type="NCBI Taxonomy" id="230148"/>
    <lineage>
        <taxon>Eukaryota</taxon>
        <taxon>Metazoa</taxon>
        <taxon>Chordata</taxon>
        <taxon>Craniata</taxon>
        <taxon>Vertebrata</taxon>
        <taxon>Euteleostomi</taxon>
        <taxon>Actinopterygii</taxon>
        <taxon>Neopterygii</taxon>
        <taxon>Teleostei</taxon>
        <taxon>Neoteleostei</taxon>
        <taxon>Acanthomorphata</taxon>
        <taxon>Eupercaria</taxon>
        <taxon>Perciformes</taxon>
        <taxon>Cottioidei</taxon>
        <taxon>Cottales</taxon>
        <taxon>Liparidae</taxon>
        <taxon>Liparis</taxon>
    </lineage>
</organism>